<evidence type="ECO:0000313" key="2">
    <source>
        <dbReference type="EMBL" id="RFU25193.1"/>
    </source>
</evidence>
<dbReference type="Proteomes" id="UP000258309">
    <property type="component" value="Unassembled WGS sequence"/>
</dbReference>
<dbReference type="OrthoDB" id="1921208at2759"/>
<dbReference type="PANTHER" id="PTHR34883:SF4">
    <property type="entry name" value="CUPREDOXIN"/>
    <property type="match status" value="1"/>
</dbReference>
<feature type="non-terminal residue" evidence="2">
    <location>
        <position position="247"/>
    </location>
</feature>
<dbReference type="SUPFAM" id="SSF49503">
    <property type="entry name" value="Cupredoxins"/>
    <property type="match status" value="1"/>
</dbReference>
<dbReference type="InterPro" id="IPR008972">
    <property type="entry name" value="Cupredoxin"/>
</dbReference>
<gene>
    <name evidence="2" type="ORF">B7463_g11140</name>
</gene>
<evidence type="ECO:0000256" key="1">
    <source>
        <dbReference type="SAM" id="SignalP"/>
    </source>
</evidence>
<proteinExistence type="predicted"/>
<dbReference type="Gene3D" id="2.60.40.420">
    <property type="entry name" value="Cupredoxins - blue copper proteins"/>
    <property type="match status" value="1"/>
</dbReference>
<dbReference type="PANTHER" id="PTHR34883">
    <property type="entry name" value="SERINE-RICH PROTEIN, PUTATIVE-RELATED-RELATED"/>
    <property type="match status" value="1"/>
</dbReference>
<dbReference type="EMBL" id="NCSJ02000354">
    <property type="protein sequence ID" value="RFU25193.1"/>
    <property type="molecule type" value="Genomic_DNA"/>
</dbReference>
<dbReference type="OMA" id="IRAPGIM"/>
<dbReference type="CDD" id="cd00920">
    <property type="entry name" value="Cupredoxin"/>
    <property type="match status" value="1"/>
</dbReference>
<feature type="non-terminal residue" evidence="2">
    <location>
        <position position="1"/>
    </location>
</feature>
<evidence type="ECO:0000313" key="3">
    <source>
        <dbReference type="Proteomes" id="UP000258309"/>
    </source>
</evidence>
<feature type="signal peptide" evidence="1">
    <location>
        <begin position="1"/>
        <end position="22"/>
    </location>
</feature>
<keyword evidence="1" id="KW-0732">Signal</keyword>
<reference evidence="2 3" key="1">
    <citation type="submission" date="2018-05" db="EMBL/GenBank/DDBJ databases">
        <title>Draft genome sequence of Scytalidium lignicola DSM 105466, a ubiquitous saprotrophic fungus.</title>
        <authorList>
            <person name="Buettner E."/>
            <person name="Gebauer A.M."/>
            <person name="Hofrichter M."/>
            <person name="Liers C."/>
            <person name="Kellner H."/>
        </authorList>
    </citation>
    <scope>NUCLEOTIDE SEQUENCE [LARGE SCALE GENOMIC DNA]</scope>
    <source>
        <strain evidence="2 3">DSM 105466</strain>
    </source>
</reference>
<name>A0A3E2GWR0_SCYLI</name>
<feature type="chain" id="PRO_5017742160" description="Phytocyanin domain-containing protein" evidence="1">
    <location>
        <begin position="23"/>
        <end position="247"/>
    </location>
</feature>
<evidence type="ECO:0008006" key="4">
    <source>
        <dbReference type="Google" id="ProtNLM"/>
    </source>
</evidence>
<sequence>MKFSAIVALCAAPLALAGVLKAEVVPRKNDDSIQFVGGGGGGSKSSGKSSGSVVIQENIINEVIIIWVNNGGDATTQTVNSASAVNSAAGVAQTHTVVVGGSAGLVYTPNTINAAIGDMVIFTFMSMNHTATQSAFATPCEKLAGGMDSGFMANINNTVVPPPQMAMQVNVSTPIWFYCRQAGHCGKGMTFSINPTAAKTQAMFEQMAIAQNGTGTAAVIAGGTAAAGTATAAAASTATAAAAAAPP</sequence>
<organism evidence="2 3">
    <name type="scientific">Scytalidium lignicola</name>
    <name type="common">Hyphomycete</name>
    <dbReference type="NCBI Taxonomy" id="5539"/>
    <lineage>
        <taxon>Eukaryota</taxon>
        <taxon>Fungi</taxon>
        <taxon>Dikarya</taxon>
        <taxon>Ascomycota</taxon>
        <taxon>Pezizomycotina</taxon>
        <taxon>Leotiomycetes</taxon>
        <taxon>Leotiomycetes incertae sedis</taxon>
        <taxon>Scytalidium</taxon>
    </lineage>
</organism>
<protein>
    <recommendedName>
        <fullName evidence="4">Phytocyanin domain-containing protein</fullName>
    </recommendedName>
</protein>
<accession>A0A3E2GWR0</accession>
<keyword evidence="3" id="KW-1185">Reference proteome</keyword>
<dbReference type="AlphaFoldDB" id="A0A3E2GWR0"/>
<comment type="caution">
    <text evidence="2">The sequence shown here is derived from an EMBL/GenBank/DDBJ whole genome shotgun (WGS) entry which is preliminary data.</text>
</comment>
<dbReference type="STRING" id="5539.A0A3E2GWR0"/>
<dbReference type="InterPro" id="IPR052953">
    <property type="entry name" value="Ser-rich/MCO-related"/>
</dbReference>